<keyword evidence="5" id="KW-1003">Cell membrane</keyword>
<comment type="similarity">
    <text evidence="5">Belongs to the 4-toluene sulfonate uptake permease (TSUP) (TC 2.A.102) family.</text>
</comment>
<proteinExistence type="inferred from homology"/>
<dbReference type="KEGG" id="mend:L6E24_02815"/>
<dbReference type="PANTHER" id="PTHR43483">
    <property type="entry name" value="MEMBRANE TRANSPORTER PROTEIN HI_0806-RELATED"/>
    <property type="match status" value="1"/>
</dbReference>
<keyword evidence="2 5" id="KW-0812">Transmembrane</keyword>
<evidence type="ECO:0000313" key="7">
    <source>
        <dbReference type="Proteomes" id="UP001060368"/>
    </source>
</evidence>
<feature type="transmembrane region" description="Helical" evidence="5">
    <location>
        <begin position="110"/>
        <end position="128"/>
    </location>
</feature>
<organism evidence="6 7">
    <name type="scientific">Methanoplanus endosymbiosus</name>
    <dbReference type="NCBI Taxonomy" id="33865"/>
    <lineage>
        <taxon>Archaea</taxon>
        <taxon>Methanobacteriati</taxon>
        <taxon>Methanobacteriota</taxon>
        <taxon>Stenosarchaea group</taxon>
        <taxon>Methanomicrobia</taxon>
        <taxon>Methanomicrobiales</taxon>
        <taxon>Methanomicrobiaceae</taxon>
        <taxon>Methanoplanus</taxon>
    </lineage>
</organism>
<dbReference type="PANTHER" id="PTHR43483:SF3">
    <property type="entry name" value="MEMBRANE TRANSPORTER PROTEIN HI_0806-RELATED"/>
    <property type="match status" value="1"/>
</dbReference>
<evidence type="ECO:0000256" key="2">
    <source>
        <dbReference type="ARBA" id="ARBA00022692"/>
    </source>
</evidence>
<feature type="transmembrane region" description="Helical" evidence="5">
    <location>
        <begin position="158"/>
        <end position="177"/>
    </location>
</feature>
<keyword evidence="4 5" id="KW-0472">Membrane</keyword>
<protein>
    <recommendedName>
        <fullName evidence="5">Probable membrane transporter protein</fullName>
    </recommendedName>
</protein>
<sequence length="269" mass="28138">MDFILPLAVLVIAGLLAGLAAGMLGVGGSFITVPALYWVFVNFYGIDETIAIRAAFATGLAVVVPTALSGVYGHNKSHNIEWKSAVTAGITGFFGGLAGAYAATVLDGEILRFLFAGLLAVTAIRLFLDQRKKEGGIPVYDPFVLLAGGFITGIASGMFGIGGGVILVPFLIVIVGFPTKKAVGTSSAYILFSAAGGIIMYLFRGIGAGVYLPFPSAGYISLLHFAVLAMATVTMANAGVFLNRKFNEKVIRVIFIILLIFSALEMIRA</sequence>
<name>A0A9E7PMP9_9EURY</name>
<dbReference type="Proteomes" id="UP001060368">
    <property type="component" value="Chromosome"/>
</dbReference>
<feature type="transmembrane region" description="Helical" evidence="5">
    <location>
        <begin position="85"/>
        <end position="104"/>
    </location>
</feature>
<feature type="transmembrane region" description="Helical" evidence="5">
    <location>
        <begin position="135"/>
        <end position="152"/>
    </location>
</feature>
<feature type="transmembrane region" description="Helical" evidence="5">
    <location>
        <begin position="7"/>
        <end position="38"/>
    </location>
</feature>
<dbReference type="EMBL" id="CP096115">
    <property type="protein sequence ID" value="UUX93068.1"/>
    <property type="molecule type" value="Genomic_DNA"/>
</dbReference>
<evidence type="ECO:0000256" key="4">
    <source>
        <dbReference type="ARBA" id="ARBA00023136"/>
    </source>
</evidence>
<keyword evidence="7" id="KW-1185">Reference proteome</keyword>
<evidence type="ECO:0000256" key="1">
    <source>
        <dbReference type="ARBA" id="ARBA00004141"/>
    </source>
</evidence>
<dbReference type="AlphaFoldDB" id="A0A9E7PMP9"/>
<dbReference type="Pfam" id="PF01925">
    <property type="entry name" value="TauE"/>
    <property type="match status" value="1"/>
</dbReference>
<dbReference type="GeneID" id="74306592"/>
<keyword evidence="3 5" id="KW-1133">Transmembrane helix</keyword>
<feature type="transmembrane region" description="Helical" evidence="5">
    <location>
        <begin position="218"/>
        <end position="238"/>
    </location>
</feature>
<evidence type="ECO:0000313" key="6">
    <source>
        <dbReference type="EMBL" id="UUX93068.1"/>
    </source>
</evidence>
<feature type="transmembrane region" description="Helical" evidence="5">
    <location>
        <begin position="189"/>
        <end position="212"/>
    </location>
</feature>
<comment type="subcellular location">
    <subcellularLocation>
        <location evidence="5">Cell membrane</location>
        <topology evidence="5">Multi-pass membrane protein</topology>
    </subcellularLocation>
    <subcellularLocation>
        <location evidence="1">Membrane</location>
        <topology evidence="1">Multi-pass membrane protein</topology>
    </subcellularLocation>
</comment>
<dbReference type="InterPro" id="IPR002781">
    <property type="entry name" value="TM_pro_TauE-like"/>
</dbReference>
<accession>A0A9E7PMP9</accession>
<reference evidence="6" key="1">
    <citation type="submission" date="2022-04" db="EMBL/GenBank/DDBJ databases">
        <title>Complete genome of Methanoplanus endosymbiosus DSM 3599.</title>
        <authorList>
            <person name="Chen S.-C."/>
            <person name="You Y.-T."/>
            <person name="Zhou Y.-Z."/>
            <person name="Lai M.-C."/>
        </authorList>
    </citation>
    <scope>NUCLEOTIDE SEQUENCE</scope>
    <source>
        <strain evidence="6">DSM 3599</strain>
    </source>
</reference>
<gene>
    <name evidence="6" type="ORF">L6E24_02815</name>
</gene>
<evidence type="ECO:0000256" key="3">
    <source>
        <dbReference type="ARBA" id="ARBA00022989"/>
    </source>
</evidence>
<evidence type="ECO:0000256" key="5">
    <source>
        <dbReference type="RuleBase" id="RU363041"/>
    </source>
</evidence>
<feature type="transmembrane region" description="Helical" evidence="5">
    <location>
        <begin position="250"/>
        <end position="267"/>
    </location>
</feature>
<dbReference type="GO" id="GO:0005886">
    <property type="term" value="C:plasma membrane"/>
    <property type="evidence" value="ECO:0007669"/>
    <property type="project" value="UniProtKB-SubCell"/>
</dbReference>
<feature type="transmembrane region" description="Helical" evidence="5">
    <location>
        <begin position="50"/>
        <end position="73"/>
    </location>
</feature>
<dbReference type="RefSeq" id="WP_257743208.1">
    <property type="nucleotide sequence ID" value="NZ_CP096115.1"/>
</dbReference>